<evidence type="ECO:0000259" key="1">
    <source>
        <dbReference type="Pfam" id="PF00551"/>
    </source>
</evidence>
<dbReference type="InterPro" id="IPR002376">
    <property type="entry name" value="Formyl_transf_N"/>
</dbReference>
<evidence type="ECO:0000313" key="3">
    <source>
        <dbReference type="Proteomes" id="UP001596398"/>
    </source>
</evidence>
<gene>
    <name evidence="2" type="ORF">ACFQJ4_09525</name>
</gene>
<dbReference type="InterPro" id="IPR036477">
    <property type="entry name" value="Formyl_transf_N_sf"/>
</dbReference>
<keyword evidence="3" id="KW-1185">Reference proteome</keyword>
<dbReference type="Pfam" id="PF00551">
    <property type="entry name" value="Formyl_trans_N"/>
    <property type="match status" value="1"/>
</dbReference>
<dbReference type="Proteomes" id="UP001596398">
    <property type="component" value="Unassembled WGS sequence"/>
</dbReference>
<sequence length="255" mass="28912">MRHEDARFEREVIEPWLASVSDLVGVVVIRNKRARTLARARRELSRSGLFGFADVLAFRLYYRTVLADREGEKIDELIESTRDKYPDVPDTVPRITVDDPNEEPTKEFLKEREADATIARIKILLDSNVFSIPTEGTYVIHPGICPEYRNSHGCFWALANGEPEKVGYTLLKIDDGIDTGPIFAQGTTSFDPVDDGHLYIQYKVVADNLDEIAQALKGAVSGARDQIDVSGRDSDVWGQPRLSEYLGWKRRAERW</sequence>
<protein>
    <submittedName>
        <fullName evidence="2">Formyltransferase family protein</fullName>
    </submittedName>
</protein>
<dbReference type="EMBL" id="JBHTAP010000001">
    <property type="protein sequence ID" value="MFC7235551.1"/>
    <property type="molecule type" value="Genomic_DNA"/>
</dbReference>
<dbReference type="SUPFAM" id="SSF53328">
    <property type="entry name" value="Formyltransferase"/>
    <property type="match status" value="1"/>
</dbReference>
<dbReference type="RefSeq" id="WP_276233687.1">
    <property type="nucleotide sequence ID" value="NZ_CP119802.1"/>
</dbReference>
<dbReference type="AlphaFoldDB" id="A0ABD5ZQ64"/>
<proteinExistence type="predicted"/>
<name>A0ABD5ZQ64_9EURY</name>
<accession>A0ABD5ZQ64</accession>
<comment type="caution">
    <text evidence="2">The sequence shown here is derived from an EMBL/GenBank/DDBJ whole genome shotgun (WGS) entry which is preliminary data.</text>
</comment>
<organism evidence="2 3">
    <name type="scientific">Halosegnis marinus</name>
    <dbReference type="NCBI Taxonomy" id="3034023"/>
    <lineage>
        <taxon>Archaea</taxon>
        <taxon>Methanobacteriati</taxon>
        <taxon>Methanobacteriota</taxon>
        <taxon>Stenosarchaea group</taxon>
        <taxon>Halobacteria</taxon>
        <taxon>Halobacteriales</taxon>
        <taxon>Natronomonadaceae</taxon>
        <taxon>Halosegnis</taxon>
    </lineage>
</organism>
<dbReference type="GeneID" id="79267247"/>
<dbReference type="Gene3D" id="3.40.50.170">
    <property type="entry name" value="Formyl transferase, N-terminal domain"/>
    <property type="match status" value="1"/>
</dbReference>
<feature type="domain" description="Formyl transferase N-terminal" evidence="1">
    <location>
        <begin position="119"/>
        <end position="195"/>
    </location>
</feature>
<evidence type="ECO:0000313" key="2">
    <source>
        <dbReference type="EMBL" id="MFC7235551.1"/>
    </source>
</evidence>
<reference evidence="2 3" key="1">
    <citation type="journal article" date="2019" name="Int. J. Syst. Evol. Microbiol.">
        <title>The Global Catalogue of Microorganisms (GCM) 10K type strain sequencing project: providing services to taxonomists for standard genome sequencing and annotation.</title>
        <authorList>
            <consortium name="The Broad Institute Genomics Platform"/>
            <consortium name="The Broad Institute Genome Sequencing Center for Infectious Disease"/>
            <person name="Wu L."/>
            <person name="Ma J."/>
        </authorList>
    </citation>
    <scope>NUCLEOTIDE SEQUENCE [LARGE SCALE GENOMIC DNA]</scope>
    <source>
        <strain evidence="2 3">DT85</strain>
    </source>
</reference>